<sequence length="91" mass="10394">MTEVQIPILRSVEGENKMGAYLKEANGYEPGFQKSFWGDHYPRLYNIKQKWDPNGPFISRKGVGSEDWDDAGICMISQRQSSTFEYQAVGI</sequence>
<organism evidence="2 3">
    <name type="scientific">Penicillium malachiteum</name>
    <dbReference type="NCBI Taxonomy" id="1324776"/>
    <lineage>
        <taxon>Eukaryota</taxon>
        <taxon>Fungi</taxon>
        <taxon>Dikarya</taxon>
        <taxon>Ascomycota</taxon>
        <taxon>Pezizomycotina</taxon>
        <taxon>Eurotiomycetes</taxon>
        <taxon>Eurotiomycetidae</taxon>
        <taxon>Eurotiales</taxon>
        <taxon>Aspergillaceae</taxon>
        <taxon>Penicillium</taxon>
    </lineage>
</organism>
<feature type="domain" description="Berberine/berberine-like" evidence="1">
    <location>
        <begin position="20"/>
        <end position="63"/>
    </location>
</feature>
<evidence type="ECO:0000259" key="1">
    <source>
        <dbReference type="Pfam" id="PF08031"/>
    </source>
</evidence>
<dbReference type="Gene3D" id="3.30.465.10">
    <property type="match status" value="1"/>
</dbReference>
<proteinExistence type="predicted"/>
<name>A0AAD6HML3_9EURO</name>
<dbReference type="EMBL" id="JAQJAN010000006">
    <property type="protein sequence ID" value="KAJ5727593.1"/>
    <property type="molecule type" value="Genomic_DNA"/>
</dbReference>
<dbReference type="GO" id="GO:0016491">
    <property type="term" value="F:oxidoreductase activity"/>
    <property type="evidence" value="ECO:0007669"/>
    <property type="project" value="InterPro"/>
</dbReference>
<comment type="caution">
    <text evidence="2">The sequence shown here is derived from an EMBL/GenBank/DDBJ whole genome shotgun (WGS) entry which is preliminary data.</text>
</comment>
<dbReference type="Pfam" id="PF08031">
    <property type="entry name" value="BBE"/>
    <property type="match status" value="1"/>
</dbReference>
<evidence type="ECO:0000313" key="2">
    <source>
        <dbReference type="EMBL" id="KAJ5727593.1"/>
    </source>
</evidence>
<dbReference type="InterPro" id="IPR012951">
    <property type="entry name" value="BBE"/>
</dbReference>
<protein>
    <submittedName>
        <fullName evidence="2">FAD-linked oxidoreductase</fullName>
    </submittedName>
</protein>
<accession>A0AAD6HML3</accession>
<reference evidence="2" key="2">
    <citation type="submission" date="2023-01" db="EMBL/GenBank/DDBJ databases">
        <authorList>
            <person name="Petersen C."/>
        </authorList>
    </citation>
    <scope>NUCLEOTIDE SEQUENCE</scope>
    <source>
        <strain evidence="2">IBT 17514</strain>
    </source>
</reference>
<dbReference type="AlphaFoldDB" id="A0AAD6HML3"/>
<keyword evidence="3" id="KW-1185">Reference proteome</keyword>
<dbReference type="Proteomes" id="UP001215712">
    <property type="component" value="Unassembled WGS sequence"/>
</dbReference>
<dbReference type="GO" id="GO:0050660">
    <property type="term" value="F:flavin adenine dinucleotide binding"/>
    <property type="evidence" value="ECO:0007669"/>
    <property type="project" value="InterPro"/>
</dbReference>
<reference evidence="2" key="1">
    <citation type="journal article" date="2023" name="IMA Fungus">
        <title>Comparative genomic study of the Penicillium genus elucidates a diverse pangenome and 15 lateral gene transfer events.</title>
        <authorList>
            <person name="Petersen C."/>
            <person name="Sorensen T."/>
            <person name="Nielsen M.R."/>
            <person name="Sondergaard T.E."/>
            <person name="Sorensen J.L."/>
            <person name="Fitzpatrick D.A."/>
            <person name="Frisvad J.C."/>
            <person name="Nielsen K.L."/>
        </authorList>
    </citation>
    <scope>NUCLEOTIDE SEQUENCE</scope>
    <source>
        <strain evidence="2">IBT 17514</strain>
    </source>
</reference>
<evidence type="ECO:0000313" key="3">
    <source>
        <dbReference type="Proteomes" id="UP001215712"/>
    </source>
</evidence>
<gene>
    <name evidence="2" type="ORF">N7493_005413</name>
</gene>
<dbReference type="InterPro" id="IPR016169">
    <property type="entry name" value="FAD-bd_PCMH_sub2"/>
</dbReference>